<reference evidence="3 4" key="1">
    <citation type="submission" date="2019-05" db="EMBL/GenBank/DDBJ databases">
        <title>Another draft genome of Portunus trituberculatus and its Hox gene families provides insights of decapod evolution.</title>
        <authorList>
            <person name="Jeong J.-H."/>
            <person name="Song I."/>
            <person name="Kim S."/>
            <person name="Choi T."/>
            <person name="Kim D."/>
            <person name="Ryu S."/>
            <person name="Kim W."/>
        </authorList>
    </citation>
    <scope>NUCLEOTIDE SEQUENCE [LARGE SCALE GENOMIC DNA]</scope>
    <source>
        <tissue evidence="3">Muscle</tissue>
    </source>
</reference>
<dbReference type="Proteomes" id="UP000324222">
    <property type="component" value="Unassembled WGS sequence"/>
</dbReference>
<dbReference type="OrthoDB" id="16041at2759"/>
<evidence type="ECO:0000313" key="3">
    <source>
        <dbReference type="EMBL" id="MPC09344.1"/>
    </source>
</evidence>
<feature type="region of interest" description="Disordered" evidence="2">
    <location>
        <begin position="1"/>
        <end position="48"/>
    </location>
</feature>
<keyword evidence="4" id="KW-1185">Reference proteome</keyword>
<name>A0A5B7CKU5_PORTR</name>
<gene>
    <name evidence="3" type="ORF">E2C01_001953</name>
</gene>
<evidence type="ECO:0000256" key="2">
    <source>
        <dbReference type="SAM" id="MobiDB-lite"/>
    </source>
</evidence>
<dbReference type="EMBL" id="VSRR010000065">
    <property type="protein sequence ID" value="MPC09344.1"/>
    <property type="molecule type" value="Genomic_DNA"/>
</dbReference>
<accession>A0A5B7CKU5</accession>
<evidence type="ECO:0000313" key="4">
    <source>
        <dbReference type="Proteomes" id="UP000324222"/>
    </source>
</evidence>
<keyword evidence="1" id="KW-0175">Coiled coil</keyword>
<organism evidence="3 4">
    <name type="scientific">Portunus trituberculatus</name>
    <name type="common">Swimming crab</name>
    <name type="synonym">Neptunus trituberculatus</name>
    <dbReference type="NCBI Taxonomy" id="210409"/>
    <lineage>
        <taxon>Eukaryota</taxon>
        <taxon>Metazoa</taxon>
        <taxon>Ecdysozoa</taxon>
        <taxon>Arthropoda</taxon>
        <taxon>Crustacea</taxon>
        <taxon>Multicrustacea</taxon>
        <taxon>Malacostraca</taxon>
        <taxon>Eumalacostraca</taxon>
        <taxon>Eucarida</taxon>
        <taxon>Decapoda</taxon>
        <taxon>Pleocyemata</taxon>
        <taxon>Brachyura</taxon>
        <taxon>Eubrachyura</taxon>
        <taxon>Portunoidea</taxon>
        <taxon>Portunidae</taxon>
        <taxon>Portuninae</taxon>
        <taxon>Portunus</taxon>
    </lineage>
</organism>
<comment type="caution">
    <text evidence="3">The sequence shown here is derived from an EMBL/GenBank/DDBJ whole genome shotgun (WGS) entry which is preliminary data.</text>
</comment>
<dbReference type="AlphaFoldDB" id="A0A5B7CKU5"/>
<feature type="coiled-coil region" evidence="1">
    <location>
        <begin position="57"/>
        <end position="102"/>
    </location>
</feature>
<feature type="compositionally biased region" description="Low complexity" evidence="2">
    <location>
        <begin position="25"/>
        <end position="34"/>
    </location>
</feature>
<evidence type="ECO:0000256" key="1">
    <source>
        <dbReference type="SAM" id="Coils"/>
    </source>
</evidence>
<proteinExistence type="predicted"/>
<protein>
    <submittedName>
        <fullName evidence="3">Uncharacterized protein</fullName>
    </submittedName>
</protein>
<sequence>MSKVPVTSPWQKSATTCPMGDPGMAQAQIQQQQQKGNQSADFGPDSGGRIKVITTRVTEIEDKKEKTIKNLLNAKEKISNEIADLREKIKLAKDTITKFKDEISKYQGDMSVDVSGLS</sequence>